<evidence type="ECO:0000259" key="1">
    <source>
        <dbReference type="Pfam" id="PF00462"/>
    </source>
</evidence>
<dbReference type="Gene3D" id="3.40.30.10">
    <property type="entry name" value="Glutaredoxin"/>
    <property type="match status" value="1"/>
</dbReference>
<dbReference type="InterPro" id="IPR014025">
    <property type="entry name" value="Glutaredoxin_subgr"/>
</dbReference>
<dbReference type="Pfam" id="PF00462">
    <property type="entry name" value="Glutaredoxin"/>
    <property type="match status" value="1"/>
</dbReference>
<dbReference type="RefSeq" id="WP_249698413.1">
    <property type="nucleotide sequence ID" value="NZ_JAMFLX010000005.1"/>
</dbReference>
<dbReference type="SUPFAM" id="SSF52833">
    <property type="entry name" value="Thioredoxin-like"/>
    <property type="match status" value="1"/>
</dbReference>
<comment type="caution">
    <text evidence="2">The sequence shown here is derived from an EMBL/GenBank/DDBJ whole genome shotgun (WGS) entry which is preliminary data.</text>
</comment>
<reference evidence="2 3" key="1">
    <citation type="submission" date="2022-05" db="EMBL/GenBank/DDBJ databases">
        <authorList>
            <person name="Park J.-S."/>
        </authorList>
    </citation>
    <scope>NUCLEOTIDE SEQUENCE [LARGE SCALE GENOMIC DNA]</scope>
    <source>
        <strain evidence="2 3">2012CJ34-2</strain>
    </source>
</reference>
<evidence type="ECO:0000313" key="3">
    <source>
        <dbReference type="Proteomes" id="UP001203338"/>
    </source>
</evidence>
<feature type="domain" description="Glutaredoxin" evidence="1">
    <location>
        <begin position="4"/>
        <end position="65"/>
    </location>
</feature>
<dbReference type="NCBIfam" id="NF008401">
    <property type="entry name" value="PRK11200.1"/>
    <property type="match status" value="1"/>
</dbReference>
<dbReference type="InterPro" id="IPR002109">
    <property type="entry name" value="Glutaredoxin"/>
</dbReference>
<dbReference type="CDD" id="cd02066">
    <property type="entry name" value="GRX_family"/>
    <property type="match status" value="1"/>
</dbReference>
<dbReference type="PRINTS" id="PR00160">
    <property type="entry name" value="GLUTAREDOXIN"/>
</dbReference>
<accession>A0ABT0PF55</accession>
<evidence type="ECO:0000313" key="2">
    <source>
        <dbReference type="EMBL" id="MCL6269407.1"/>
    </source>
</evidence>
<keyword evidence="3" id="KW-1185">Reference proteome</keyword>
<protein>
    <submittedName>
        <fullName evidence="2">GrxA family glutaredoxin</fullName>
    </submittedName>
</protein>
<dbReference type="PROSITE" id="PS51354">
    <property type="entry name" value="GLUTAREDOXIN_2"/>
    <property type="match status" value="1"/>
</dbReference>
<name>A0ABT0PF55_9GAMM</name>
<sequence>MKRVTIFGRSGCGFCKRAKEICEQKSLEFKYIDIHEAGISKADLEKTIGKEVQTVPQIFHGQDYIGGFTELEAFLKAEGVIPA</sequence>
<dbReference type="Proteomes" id="UP001203338">
    <property type="component" value="Unassembled WGS sequence"/>
</dbReference>
<proteinExistence type="predicted"/>
<gene>
    <name evidence="2" type="ORF">M3P05_05540</name>
</gene>
<dbReference type="InterPro" id="IPR036249">
    <property type="entry name" value="Thioredoxin-like_sf"/>
</dbReference>
<dbReference type="EMBL" id="JAMFLX010000005">
    <property type="protein sequence ID" value="MCL6269407.1"/>
    <property type="molecule type" value="Genomic_DNA"/>
</dbReference>
<organism evidence="2 3">
    <name type="scientific">Parendozoicomonas callyspongiae</name>
    <dbReference type="NCBI Taxonomy" id="2942213"/>
    <lineage>
        <taxon>Bacteria</taxon>
        <taxon>Pseudomonadati</taxon>
        <taxon>Pseudomonadota</taxon>
        <taxon>Gammaproteobacteria</taxon>
        <taxon>Oceanospirillales</taxon>
        <taxon>Endozoicomonadaceae</taxon>
        <taxon>Parendozoicomonas</taxon>
    </lineage>
</organism>